<dbReference type="PANTHER" id="PTHR46652:SF3">
    <property type="entry name" value="LEUCINE-RICH REPEAT-CONTAINING PROTEIN 9"/>
    <property type="match status" value="1"/>
</dbReference>
<dbReference type="Gene3D" id="3.80.10.10">
    <property type="entry name" value="Ribonuclease Inhibitor"/>
    <property type="match status" value="2"/>
</dbReference>
<dbReference type="SUPFAM" id="SSF52058">
    <property type="entry name" value="L domain-like"/>
    <property type="match status" value="1"/>
</dbReference>
<dbReference type="RefSeq" id="WP_054784424.1">
    <property type="nucleotide sequence ID" value="NZ_FPBD01000005.1"/>
</dbReference>
<dbReference type="AlphaFoldDB" id="A0A1I7C4D0"/>
<feature type="signal peptide" evidence="3">
    <location>
        <begin position="1"/>
        <end position="20"/>
    </location>
</feature>
<keyword evidence="5" id="KW-1185">Reference proteome</keyword>
<name>A0A1I7C4D0_9HYPH</name>
<evidence type="ECO:0000313" key="5">
    <source>
        <dbReference type="Proteomes" id="UP000183371"/>
    </source>
</evidence>
<dbReference type="Proteomes" id="UP000183371">
    <property type="component" value="Unassembled WGS sequence"/>
</dbReference>
<evidence type="ECO:0000256" key="2">
    <source>
        <dbReference type="ARBA" id="ARBA00022737"/>
    </source>
</evidence>
<keyword evidence="1" id="KW-0433">Leucine-rich repeat</keyword>
<organism evidence="4 5">
    <name type="scientific">Pseudovibrio denitrificans</name>
    <dbReference type="NCBI Taxonomy" id="258256"/>
    <lineage>
        <taxon>Bacteria</taxon>
        <taxon>Pseudomonadati</taxon>
        <taxon>Pseudomonadota</taxon>
        <taxon>Alphaproteobacteria</taxon>
        <taxon>Hyphomicrobiales</taxon>
        <taxon>Stappiaceae</taxon>
        <taxon>Pseudovibrio</taxon>
    </lineage>
</organism>
<keyword evidence="3" id="KW-0732">Signal</keyword>
<feature type="chain" id="PRO_5010297039" evidence="3">
    <location>
        <begin position="21"/>
        <end position="400"/>
    </location>
</feature>
<protein>
    <submittedName>
        <fullName evidence="4">Internalin A</fullName>
    </submittedName>
</protein>
<dbReference type="PANTHER" id="PTHR46652">
    <property type="entry name" value="LEUCINE-RICH REPEAT AND IQ DOMAIN-CONTAINING PROTEIN 1-RELATED"/>
    <property type="match status" value="1"/>
</dbReference>
<reference evidence="5" key="1">
    <citation type="submission" date="2016-10" db="EMBL/GenBank/DDBJ databases">
        <authorList>
            <person name="Varghese N."/>
            <person name="Submissions S."/>
        </authorList>
    </citation>
    <scope>NUCLEOTIDE SEQUENCE [LARGE SCALE GENOMIC DNA]</scope>
    <source>
        <strain evidence="5">DSM 17465</strain>
    </source>
</reference>
<dbReference type="InterPro" id="IPR001611">
    <property type="entry name" value="Leu-rich_rpt"/>
</dbReference>
<dbReference type="InterPro" id="IPR032675">
    <property type="entry name" value="LRR_dom_sf"/>
</dbReference>
<proteinExistence type="predicted"/>
<dbReference type="EMBL" id="FPBD01000005">
    <property type="protein sequence ID" value="SFT94272.1"/>
    <property type="molecule type" value="Genomic_DNA"/>
</dbReference>
<dbReference type="InterPro" id="IPR050836">
    <property type="entry name" value="SDS22/Internalin_LRR"/>
</dbReference>
<gene>
    <name evidence="4" type="ORF">SAMN05444141_105153</name>
</gene>
<evidence type="ECO:0000313" key="4">
    <source>
        <dbReference type="EMBL" id="SFT94272.1"/>
    </source>
</evidence>
<dbReference type="Pfam" id="PF12799">
    <property type="entry name" value="LRR_4"/>
    <property type="match status" value="1"/>
</dbReference>
<evidence type="ECO:0000256" key="1">
    <source>
        <dbReference type="ARBA" id="ARBA00022614"/>
    </source>
</evidence>
<dbReference type="InterPro" id="IPR025875">
    <property type="entry name" value="Leu-rich_rpt_4"/>
</dbReference>
<dbReference type="PROSITE" id="PS51450">
    <property type="entry name" value="LRR"/>
    <property type="match status" value="3"/>
</dbReference>
<keyword evidence="2" id="KW-0677">Repeat</keyword>
<evidence type="ECO:0000256" key="3">
    <source>
        <dbReference type="SAM" id="SignalP"/>
    </source>
</evidence>
<accession>A0A1I7C4D0</accession>
<sequence length="400" mass="43675">MRLLVHCILWTMLIAHQAVAQSDNCVQIGSQCQKRTDHSLIIRKAADLADLSAVADAPWIRLLSISGRESTENQIDLSVIAHLTQLERLDLTDLGAFDASGIQNESLTSLSIRNGRPLSYDFAASLEKLQTLQINNAIDSISELPLNKLGALEQLSIINSGVSSLEGIEALQNLEAIALTNNPVRDLGPLAQLKLRRVTLVSNQITDLSPLARSTEITHLRIGGPSIASLNGLRLGPSLVHFDGSKSGLRDISALAPATNVKRVLLEQANVTNVAALRGKFRLEQIDLRKNPISDLSPLVDLPNLTVLDLSDTMVFDLAPLRHLKSVKSVSLSRIPAEDISPLVGMIRVEGLWLNDTLASDLSPLLEMPSLDTFVVDDQKMLTKDNLPTYMETRLKPKKE</sequence>